<gene>
    <name evidence="2" type="ORF">LTR62_003960</name>
</gene>
<dbReference type="AlphaFoldDB" id="A0AAN7TI75"/>
<dbReference type="Proteomes" id="UP001310890">
    <property type="component" value="Unassembled WGS sequence"/>
</dbReference>
<comment type="caution">
    <text evidence="2">The sequence shown here is derived from an EMBL/GenBank/DDBJ whole genome shotgun (WGS) entry which is preliminary data.</text>
</comment>
<organism evidence="2 3">
    <name type="scientific">Meristemomyces frigidus</name>
    <dbReference type="NCBI Taxonomy" id="1508187"/>
    <lineage>
        <taxon>Eukaryota</taxon>
        <taxon>Fungi</taxon>
        <taxon>Dikarya</taxon>
        <taxon>Ascomycota</taxon>
        <taxon>Pezizomycotina</taxon>
        <taxon>Dothideomycetes</taxon>
        <taxon>Dothideomycetidae</taxon>
        <taxon>Mycosphaerellales</taxon>
        <taxon>Teratosphaeriaceae</taxon>
        <taxon>Meristemomyces</taxon>
    </lineage>
</organism>
<protein>
    <submittedName>
        <fullName evidence="2">Uncharacterized protein</fullName>
    </submittedName>
</protein>
<accession>A0AAN7TI75</accession>
<evidence type="ECO:0000313" key="2">
    <source>
        <dbReference type="EMBL" id="KAK5112644.1"/>
    </source>
</evidence>
<dbReference type="EMBL" id="JAVRRL010000029">
    <property type="protein sequence ID" value="KAK5112644.1"/>
    <property type="molecule type" value="Genomic_DNA"/>
</dbReference>
<feature type="region of interest" description="Disordered" evidence="1">
    <location>
        <begin position="512"/>
        <end position="595"/>
    </location>
</feature>
<reference evidence="2" key="1">
    <citation type="submission" date="2023-08" db="EMBL/GenBank/DDBJ databases">
        <title>Black Yeasts Isolated from many extreme environments.</title>
        <authorList>
            <person name="Coleine C."/>
            <person name="Stajich J.E."/>
            <person name="Selbmann L."/>
        </authorList>
    </citation>
    <scope>NUCLEOTIDE SEQUENCE</scope>
    <source>
        <strain evidence="2">CCFEE 5401</strain>
    </source>
</reference>
<feature type="compositionally biased region" description="Polar residues" evidence="1">
    <location>
        <begin position="222"/>
        <end position="232"/>
    </location>
</feature>
<proteinExistence type="predicted"/>
<evidence type="ECO:0000256" key="1">
    <source>
        <dbReference type="SAM" id="MobiDB-lite"/>
    </source>
</evidence>
<name>A0AAN7TI75_9PEZI</name>
<feature type="compositionally biased region" description="Polar residues" evidence="1">
    <location>
        <begin position="191"/>
        <end position="201"/>
    </location>
</feature>
<sequence length="595" mass="64991">MDYDDFFNNAWTHGVGENDELLDAPSPSQDFEMPLASHATSSQHHAPTALMSHLQASAHMLQQSLLQSDPVPTFDQLPAIQTSPFNQIPVAGQSTAVSTNLHHVPQDLHDPWTEILGGNLANCELNFVLADGQPVTNTIRYLFFWHPELREVILETCKPFMTQTATSQTSQGTAQLTAAPTFPAPVPTAFGSSLQDTSAYAHQSGPAAEDEEMPDVLPDDGPSSSAGHASNDLNKEALNGEAFNDIAFEDEPFNDEASNDEDSPLSDHNGAADSDDDAEHELETGDEGEEELDQPFDYVSDFIDADAARLYLANSDPAEFTSLEIDNDDVEAMRLLMHEYAARLYAAIQVPGRTDEASFGKPISAKNPQFRNRLIAKFAEQQVKTAAKIKAQLSTESGRKAARARCVIAFEAVLFLHTIGMPKESYNVATIPPLPTNKAKRVMVDLESICSKRLDDLVEVVRASKLVAWDVLTGYEVAEKVWHPVYAREKKAGYLESNVRRQMTINDTKAAAAAKKASEDDEGGKKGKGKGKRALAVAEEDGGEIVKAGPSKRRGTVAKKPMEAEEAEEEMEVEEEVIVPPKRGRGRPRKLAPKE</sequence>
<evidence type="ECO:0000313" key="3">
    <source>
        <dbReference type="Proteomes" id="UP001310890"/>
    </source>
</evidence>
<feature type="region of interest" description="Disordered" evidence="1">
    <location>
        <begin position="16"/>
        <end position="46"/>
    </location>
</feature>
<feature type="region of interest" description="Disordered" evidence="1">
    <location>
        <begin position="252"/>
        <end position="294"/>
    </location>
</feature>
<feature type="compositionally biased region" description="Basic residues" evidence="1">
    <location>
        <begin position="582"/>
        <end position="595"/>
    </location>
</feature>
<feature type="region of interest" description="Disordered" evidence="1">
    <location>
        <begin position="187"/>
        <end position="232"/>
    </location>
</feature>
<feature type="compositionally biased region" description="Acidic residues" evidence="1">
    <location>
        <begin position="252"/>
        <end position="264"/>
    </location>
</feature>
<feature type="compositionally biased region" description="Acidic residues" evidence="1">
    <location>
        <begin position="273"/>
        <end position="294"/>
    </location>
</feature>
<feature type="compositionally biased region" description="Acidic residues" evidence="1">
    <location>
        <begin position="208"/>
        <end position="218"/>
    </location>
</feature>
<feature type="compositionally biased region" description="Acidic residues" evidence="1">
    <location>
        <begin position="564"/>
        <end position="577"/>
    </location>
</feature>